<dbReference type="NCBIfam" id="TIGR00914">
    <property type="entry name" value="2A0601"/>
    <property type="match status" value="1"/>
</dbReference>
<dbReference type="SUPFAM" id="SSF82866">
    <property type="entry name" value="Multidrug efflux transporter AcrB transmembrane domain"/>
    <property type="match status" value="2"/>
</dbReference>
<evidence type="ECO:0000256" key="7">
    <source>
        <dbReference type="ARBA" id="ARBA00023136"/>
    </source>
</evidence>
<keyword evidence="5 9" id="KW-0812">Transmembrane</keyword>
<organism evidence="10 11">
    <name type="scientific">Myxococcus landrumensis</name>
    <dbReference type="NCBI Taxonomy" id="2813577"/>
    <lineage>
        <taxon>Bacteria</taxon>
        <taxon>Pseudomonadati</taxon>
        <taxon>Myxococcota</taxon>
        <taxon>Myxococcia</taxon>
        <taxon>Myxococcales</taxon>
        <taxon>Cystobacterineae</taxon>
        <taxon>Myxococcaceae</taxon>
        <taxon>Myxococcus</taxon>
    </lineage>
</organism>
<dbReference type="Gene3D" id="3.30.70.1430">
    <property type="entry name" value="Multidrug efflux transporter AcrB pore domain"/>
    <property type="match status" value="2"/>
</dbReference>
<dbReference type="SUPFAM" id="SSF82714">
    <property type="entry name" value="Multidrug efflux transporter AcrB TolC docking domain, DN and DC subdomains"/>
    <property type="match status" value="2"/>
</dbReference>
<evidence type="ECO:0000313" key="11">
    <source>
        <dbReference type="Proteomes" id="UP000663090"/>
    </source>
</evidence>
<dbReference type="InterPro" id="IPR001036">
    <property type="entry name" value="Acrflvin-R"/>
</dbReference>
<protein>
    <submittedName>
        <fullName evidence="10">Efflux RND transporter permease subunit</fullName>
    </submittedName>
</protein>
<accession>A0ABX7NFN7</accession>
<feature type="transmembrane region" description="Helical" evidence="9">
    <location>
        <begin position="475"/>
        <end position="501"/>
    </location>
</feature>
<dbReference type="InterPro" id="IPR004763">
    <property type="entry name" value="CusA-like"/>
</dbReference>
<feature type="transmembrane region" description="Helical" evidence="9">
    <location>
        <begin position="997"/>
        <end position="1023"/>
    </location>
</feature>
<evidence type="ECO:0000256" key="2">
    <source>
        <dbReference type="ARBA" id="ARBA00010942"/>
    </source>
</evidence>
<keyword evidence="3" id="KW-0813">Transport</keyword>
<feature type="transmembrane region" description="Helical" evidence="9">
    <location>
        <begin position="534"/>
        <end position="553"/>
    </location>
</feature>
<dbReference type="Pfam" id="PF00873">
    <property type="entry name" value="ACR_tran"/>
    <property type="match status" value="1"/>
</dbReference>
<evidence type="ECO:0000256" key="1">
    <source>
        <dbReference type="ARBA" id="ARBA00004651"/>
    </source>
</evidence>
<dbReference type="Gene3D" id="3.30.70.1320">
    <property type="entry name" value="Multidrug efflux transporter AcrB pore domain like"/>
    <property type="match status" value="1"/>
</dbReference>
<feature type="transmembrane region" description="Helical" evidence="9">
    <location>
        <begin position="894"/>
        <end position="913"/>
    </location>
</feature>
<name>A0ABX7NFN7_9BACT</name>
<feature type="transmembrane region" description="Helical" evidence="9">
    <location>
        <begin position="363"/>
        <end position="383"/>
    </location>
</feature>
<dbReference type="PANTHER" id="PTHR32063">
    <property type="match status" value="1"/>
</dbReference>
<feature type="transmembrane region" description="Helical" evidence="9">
    <location>
        <begin position="919"/>
        <end position="944"/>
    </location>
</feature>
<evidence type="ECO:0000256" key="3">
    <source>
        <dbReference type="ARBA" id="ARBA00022448"/>
    </source>
</evidence>
<dbReference type="Proteomes" id="UP000663090">
    <property type="component" value="Chromosome"/>
</dbReference>
<feature type="transmembrane region" description="Helical" evidence="9">
    <location>
        <begin position="337"/>
        <end position="356"/>
    </location>
</feature>
<evidence type="ECO:0000256" key="8">
    <source>
        <dbReference type="SAM" id="MobiDB-lite"/>
    </source>
</evidence>
<comment type="similarity">
    <text evidence="2">Belongs to the resistance-nodulation-cell division (RND) (TC 2.A.6) family.</text>
</comment>
<dbReference type="Gene3D" id="1.20.1640.10">
    <property type="entry name" value="Multidrug efflux transporter AcrB transmembrane domain"/>
    <property type="match status" value="2"/>
</dbReference>
<proteinExistence type="inferred from homology"/>
<feature type="transmembrane region" description="Helical" evidence="9">
    <location>
        <begin position="389"/>
        <end position="408"/>
    </location>
</feature>
<feature type="region of interest" description="Disordered" evidence="8">
    <location>
        <begin position="1031"/>
        <end position="1054"/>
    </location>
</feature>
<keyword evidence="11" id="KW-1185">Reference proteome</keyword>
<evidence type="ECO:0000256" key="9">
    <source>
        <dbReference type="SAM" id="Phobius"/>
    </source>
</evidence>
<dbReference type="EMBL" id="CP071091">
    <property type="protein sequence ID" value="QSQ17651.1"/>
    <property type="molecule type" value="Genomic_DNA"/>
</dbReference>
<dbReference type="Gene3D" id="3.30.2090.10">
    <property type="entry name" value="Multidrug efflux transporter AcrB TolC docking domain, DN and DC subdomains"/>
    <property type="match status" value="2"/>
</dbReference>
<dbReference type="RefSeq" id="WP_206719270.1">
    <property type="nucleotide sequence ID" value="NZ_CP071091.1"/>
</dbReference>
<comment type="subcellular location">
    <subcellularLocation>
        <location evidence="1">Cell membrane</location>
        <topology evidence="1">Multi-pass membrane protein</topology>
    </subcellularLocation>
</comment>
<evidence type="ECO:0000313" key="10">
    <source>
        <dbReference type="EMBL" id="QSQ17651.1"/>
    </source>
</evidence>
<evidence type="ECO:0000256" key="6">
    <source>
        <dbReference type="ARBA" id="ARBA00022989"/>
    </source>
</evidence>
<evidence type="ECO:0000256" key="4">
    <source>
        <dbReference type="ARBA" id="ARBA00022475"/>
    </source>
</evidence>
<feature type="transmembrane region" description="Helical" evidence="9">
    <location>
        <begin position="964"/>
        <end position="985"/>
    </location>
</feature>
<feature type="transmembrane region" description="Helical" evidence="9">
    <location>
        <begin position="868"/>
        <end position="887"/>
    </location>
</feature>
<dbReference type="PRINTS" id="PR00702">
    <property type="entry name" value="ACRIFLAVINRP"/>
</dbReference>
<keyword evidence="4" id="KW-1003">Cell membrane</keyword>
<feature type="transmembrane region" description="Helical" evidence="9">
    <location>
        <begin position="445"/>
        <end position="463"/>
    </location>
</feature>
<dbReference type="SUPFAM" id="SSF82693">
    <property type="entry name" value="Multidrug efflux transporter AcrB pore domain, PN1, PN2, PC1 and PC2 subdomains"/>
    <property type="match status" value="3"/>
</dbReference>
<evidence type="ECO:0000256" key="5">
    <source>
        <dbReference type="ARBA" id="ARBA00022692"/>
    </source>
</evidence>
<gene>
    <name evidence="10" type="ORF">JY572_17100</name>
</gene>
<dbReference type="InterPro" id="IPR027463">
    <property type="entry name" value="AcrB_DN_DC_subdom"/>
</dbReference>
<dbReference type="Gene3D" id="3.30.70.1440">
    <property type="entry name" value="Multidrug efflux transporter AcrB pore domain"/>
    <property type="match status" value="1"/>
</dbReference>
<reference evidence="10 11" key="1">
    <citation type="submission" date="2021-02" db="EMBL/GenBank/DDBJ databases">
        <title>De Novo genome assembly of isolated myxobacteria.</title>
        <authorList>
            <person name="Stevens D.C."/>
        </authorList>
    </citation>
    <scope>NUCLEOTIDE SEQUENCE [LARGE SCALE GENOMIC DNA]</scope>
    <source>
        <strain evidence="10 11">SCHIC003</strain>
    </source>
</reference>
<keyword evidence="7 9" id="KW-0472">Membrane</keyword>
<dbReference type="PANTHER" id="PTHR32063:SF24">
    <property type="entry name" value="CATION EFFLUX SYSTEM (ACRB_ACRD_ACRF FAMILY)"/>
    <property type="match status" value="1"/>
</dbReference>
<sequence>MFDRLIHFSIKNRLLIFVLTLVLVGFGLNALRKLPIDAVPDVTNVQVQILTSSPGLGPVEVERFITVPVETSMSGLPDTEEIRSVSKFGLSVVTVVFEEGVDIYFARQLIQERLAAAKESIPPGYGSPEMGPISTGLGEIYQFEVRGEGHDAMELRSILEWQVSPRLRSVPGVVEVNAFGGELKTYEVQVDPTRLTAYGLSLGQVFEALEQNNANAGGAYIARGPEQVLIRGEGLVETLEDLRDVVLSTSPQGVPIYVRDVATVAFAPKVRQGAVTRDGRGEAVTGIVMMLIGQNSREVVNNVKVEVEKIRPTLPPGVTLDTFYDRTDLVRKTIHTVAKNLIEGGVLVVVVLFVMLRNLRAGLLAAAAIPLAMLSAFIGMRALGISGNLMSLGAIDFGLIVDGALIIVENAVRHISEKSHELGRSLTPEERDEVVATSAVEVRQAAAFGELIIGVVYLPILALSGIEGKMFKPMAITVICALAGAFVLSLTFVPALASVLLPLRAKEQESIIVRAARRVYAPALSWCLQRRGRVVGIAGGLLALSLATIPFLGAEFIPRLDEGAIALQAWRVPSVSLEESVRQTTLIEKVLKRFPEVTTVVSRTGRAEIATDPMGVEISDIFVMLKPHEEWTTAKDREGLVTAFNAALAKEVPGSLFSYSQPIELRVSELIAGVRSDVAVKLYGEDLNVLKQTGDKLVAALSKVPGAADVKAEQVAGLPVARVQIDRKAIARYGINARQVLDTIEAIGGREVGTVVEGARRFALQVRFSPDSRATVEQLESLRVASPTGQLIPLSELARVVVEEGPAQVSRENIQRRLTIEANVRGRDLQGFVTEAQQVIARDVKLPTGYWVDWGGQFENLQSASQRLAFVVPLTLLLIFVLLYATFNAVRPALLIYLNIPFAITGGLLALLARGMPLSISAAVGFIALFGVAVLNGLVLVSSIRKLRQEGLSPLQAAHDAAHLRLRPVLTTALVASLGFLPMAYSTGAGAEVQKPLATVVIGGLFSSTLLTLLVLPTVYAWFDRSRAKQVPSTPQSLPSVPPEQPLPAEGHTA</sequence>
<keyword evidence="6 9" id="KW-1133">Transmembrane helix</keyword>